<gene>
    <name evidence="2" type="ORF">ABH38_05725</name>
</gene>
<dbReference type="EMBL" id="LDPR01000003">
    <property type="protein sequence ID" value="KLO38083.1"/>
    <property type="molecule type" value="Genomic_DNA"/>
</dbReference>
<feature type="transmembrane region" description="Helical" evidence="1">
    <location>
        <begin position="9"/>
        <end position="30"/>
    </location>
</feature>
<protein>
    <submittedName>
        <fullName evidence="2">Membrane protein</fullName>
    </submittedName>
</protein>
<keyword evidence="3" id="KW-1185">Reference proteome</keyword>
<keyword evidence="1" id="KW-0812">Transmembrane</keyword>
<accession>A0A0I9TWF9</accession>
<comment type="caution">
    <text evidence="2">The sequence shown here is derived from an EMBL/GenBank/DDBJ whole genome shotgun (WGS) entry which is preliminary data.</text>
</comment>
<evidence type="ECO:0000313" key="2">
    <source>
        <dbReference type="EMBL" id="KLO38083.1"/>
    </source>
</evidence>
<dbReference type="AlphaFoldDB" id="A0A0I9TWF9"/>
<reference evidence="2 3" key="1">
    <citation type="submission" date="2015-05" db="EMBL/GenBank/DDBJ databases">
        <title>Genome sequence of Mycobacterium haemophilum.</title>
        <authorList>
            <person name="Greninger A.L."/>
            <person name="Cunningham G."/>
            <person name="Miller S."/>
        </authorList>
    </citation>
    <scope>NUCLEOTIDE SEQUENCE [LARGE SCALE GENOMIC DNA]</scope>
    <source>
        <strain evidence="3">UC1</strain>
    </source>
</reference>
<evidence type="ECO:0000256" key="1">
    <source>
        <dbReference type="SAM" id="Phobius"/>
    </source>
</evidence>
<dbReference type="STRING" id="1202450.B586_19705"/>
<dbReference type="RefSeq" id="WP_047313668.1">
    <property type="nucleotide sequence ID" value="NZ_LDPQ01000002.1"/>
</dbReference>
<feature type="transmembrane region" description="Helical" evidence="1">
    <location>
        <begin position="42"/>
        <end position="62"/>
    </location>
</feature>
<dbReference type="PATRIC" id="fig|29311.18.peg.1909"/>
<organism evidence="2 3">
    <name type="scientific">Mycobacterium haemophilum</name>
    <dbReference type="NCBI Taxonomy" id="29311"/>
    <lineage>
        <taxon>Bacteria</taxon>
        <taxon>Bacillati</taxon>
        <taxon>Actinomycetota</taxon>
        <taxon>Actinomycetes</taxon>
        <taxon>Mycobacteriales</taxon>
        <taxon>Mycobacteriaceae</taxon>
        <taxon>Mycobacterium</taxon>
    </lineage>
</organism>
<evidence type="ECO:0000313" key="3">
    <source>
        <dbReference type="Proteomes" id="UP000036334"/>
    </source>
</evidence>
<keyword evidence="1" id="KW-0472">Membrane</keyword>
<sequence>MIRSDIPETVVGAIGGVATGYVLWLVAISIGDNTTTVSRWSLIVLILSVVLALFAGACGWWLRQRRKPAWGAFTFGLPVLPVVLTLAVLANLYL</sequence>
<name>A0A0I9TWF9_9MYCO</name>
<feature type="transmembrane region" description="Helical" evidence="1">
    <location>
        <begin position="69"/>
        <end position="93"/>
    </location>
</feature>
<proteinExistence type="predicted"/>
<dbReference type="Proteomes" id="UP000036334">
    <property type="component" value="Unassembled WGS sequence"/>
</dbReference>
<keyword evidence="1" id="KW-1133">Transmembrane helix</keyword>